<protein>
    <submittedName>
        <fullName evidence="2">Uncharacterized protein</fullName>
    </submittedName>
</protein>
<evidence type="ECO:0000256" key="1">
    <source>
        <dbReference type="SAM" id="MobiDB-lite"/>
    </source>
</evidence>
<dbReference type="Proteomes" id="UP001365542">
    <property type="component" value="Unassembled WGS sequence"/>
</dbReference>
<evidence type="ECO:0000313" key="3">
    <source>
        <dbReference type="Proteomes" id="UP001365542"/>
    </source>
</evidence>
<dbReference type="EMBL" id="JAVHJO010000002">
    <property type="protein sequence ID" value="KAK6543065.1"/>
    <property type="molecule type" value="Genomic_DNA"/>
</dbReference>
<keyword evidence="3" id="KW-1185">Reference proteome</keyword>
<comment type="caution">
    <text evidence="2">The sequence shown here is derived from an EMBL/GenBank/DDBJ whole genome shotgun (WGS) entry which is preliminary data.</text>
</comment>
<reference evidence="2 3" key="1">
    <citation type="submission" date="2019-10" db="EMBL/GenBank/DDBJ databases">
        <authorList>
            <person name="Palmer J.M."/>
        </authorList>
    </citation>
    <scope>NUCLEOTIDE SEQUENCE [LARGE SCALE GENOMIC DNA]</scope>
    <source>
        <strain evidence="2 3">TWF694</strain>
    </source>
</reference>
<name>A0AAV9XLV3_9PEZI</name>
<gene>
    <name evidence="2" type="ORF">TWF694_006990</name>
</gene>
<sequence length="139" mass="15622">MEDQHPYDLTLDLDDLGEGVQGGETYITIERTWSKLRDLELRLNGHTIGLNPRIPPENHIDALNRWLSETTEEGFYHTIGQVRQLQPLPPLPPPPPPKSSASQFNYAATHPDNKYEKTSSEAYATCGILSEVSRGLSRL</sequence>
<feature type="compositionally biased region" description="Pro residues" evidence="1">
    <location>
        <begin position="87"/>
        <end position="98"/>
    </location>
</feature>
<accession>A0AAV9XLV3</accession>
<feature type="region of interest" description="Disordered" evidence="1">
    <location>
        <begin position="85"/>
        <end position="120"/>
    </location>
</feature>
<dbReference type="AlphaFoldDB" id="A0AAV9XLV3"/>
<organism evidence="2 3">
    <name type="scientific">Orbilia ellipsospora</name>
    <dbReference type="NCBI Taxonomy" id="2528407"/>
    <lineage>
        <taxon>Eukaryota</taxon>
        <taxon>Fungi</taxon>
        <taxon>Dikarya</taxon>
        <taxon>Ascomycota</taxon>
        <taxon>Pezizomycotina</taxon>
        <taxon>Orbiliomycetes</taxon>
        <taxon>Orbiliales</taxon>
        <taxon>Orbiliaceae</taxon>
        <taxon>Orbilia</taxon>
    </lineage>
</organism>
<evidence type="ECO:0000313" key="2">
    <source>
        <dbReference type="EMBL" id="KAK6543065.1"/>
    </source>
</evidence>
<proteinExistence type="predicted"/>